<evidence type="ECO:0000256" key="1">
    <source>
        <dbReference type="SAM" id="SignalP"/>
    </source>
</evidence>
<dbReference type="InterPro" id="IPR036728">
    <property type="entry name" value="PBP_GOBP_sf"/>
</dbReference>
<dbReference type="InterPro" id="IPR006170">
    <property type="entry name" value="PBP/GOBP"/>
</dbReference>
<dbReference type="GO" id="GO:0005549">
    <property type="term" value="F:odorant binding"/>
    <property type="evidence" value="ECO:0007669"/>
    <property type="project" value="InterPro"/>
</dbReference>
<evidence type="ECO:0000313" key="4">
    <source>
        <dbReference type="Proteomes" id="UP000327044"/>
    </source>
</evidence>
<dbReference type="CDD" id="cd23992">
    <property type="entry name" value="PBP_GOBP"/>
    <property type="match status" value="1"/>
</dbReference>
<dbReference type="Pfam" id="PF01395">
    <property type="entry name" value="PBP_GOBP"/>
    <property type="match status" value="1"/>
</dbReference>
<dbReference type="Gene3D" id="1.10.238.20">
    <property type="entry name" value="Pheromone/general odorant binding protein domain"/>
    <property type="match status" value="1"/>
</dbReference>
<dbReference type="AlphaFoldDB" id="A0A1Y1MBF2"/>
<dbReference type="InParanoid" id="A0A1Y1MBF2"/>
<proteinExistence type="predicted"/>
<keyword evidence="4" id="KW-1185">Reference proteome</keyword>
<name>A0A1Y1MBF2_PHOPY</name>
<dbReference type="OrthoDB" id="6711949at2759"/>
<feature type="signal peptide" evidence="1">
    <location>
        <begin position="1"/>
        <end position="23"/>
    </location>
</feature>
<evidence type="ECO:0000313" key="3">
    <source>
        <dbReference type="EMBL" id="KAB0798180.1"/>
    </source>
</evidence>
<reference evidence="2" key="1">
    <citation type="journal article" date="2016" name="Sci. Rep.">
        <title>Molecular characterization of firefly nuptial gifts: a multi-omics approach sheds light on postcopulatory sexual selection.</title>
        <authorList>
            <person name="Al-Wathiqui N."/>
            <person name="Fallon T.R."/>
            <person name="South A."/>
            <person name="Weng J.K."/>
            <person name="Lewis S.M."/>
        </authorList>
    </citation>
    <scope>NUCLEOTIDE SEQUENCE</scope>
</reference>
<keyword evidence="1" id="KW-0732">Signal</keyword>
<sequence length="144" mass="16467">MKSSVYHTKTMIILASVVTLVCSLSVPEPRKAPPEVVAKWNEMVMPYHELCLNETHIDPEPIIHMLSYYATIPEEREIHCYWKCFQEHAKFISNGKVDLDFMVKTAYNLSRELAEKCVVLGDGETDLCQKSYIIVKCIVMDGVV</sequence>
<dbReference type="EMBL" id="GEZM01037831">
    <property type="protein sequence ID" value="JAV81900.1"/>
    <property type="molecule type" value="Transcribed_RNA"/>
</dbReference>
<organism evidence="2">
    <name type="scientific">Photinus pyralis</name>
    <name type="common">Common eastern firefly</name>
    <name type="synonym">Lampyris pyralis</name>
    <dbReference type="NCBI Taxonomy" id="7054"/>
    <lineage>
        <taxon>Eukaryota</taxon>
        <taxon>Metazoa</taxon>
        <taxon>Ecdysozoa</taxon>
        <taxon>Arthropoda</taxon>
        <taxon>Hexapoda</taxon>
        <taxon>Insecta</taxon>
        <taxon>Pterygota</taxon>
        <taxon>Neoptera</taxon>
        <taxon>Endopterygota</taxon>
        <taxon>Coleoptera</taxon>
        <taxon>Polyphaga</taxon>
        <taxon>Elateriformia</taxon>
        <taxon>Elateroidea</taxon>
        <taxon>Lampyridae</taxon>
        <taxon>Lampyrinae</taxon>
        <taxon>Photinus</taxon>
    </lineage>
</organism>
<dbReference type="EMBL" id="VVIM01000006">
    <property type="protein sequence ID" value="KAB0798180.1"/>
    <property type="molecule type" value="Genomic_DNA"/>
</dbReference>
<dbReference type="FunCoup" id="A0A1Y1MBF2">
    <property type="interactions" value="15"/>
</dbReference>
<dbReference type="SUPFAM" id="SSF47565">
    <property type="entry name" value="Insect pheromone/odorant-binding proteins"/>
    <property type="match status" value="1"/>
</dbReference>
<dbReference type="SMART" id="SM00708">
    <property type="entry name" value="PhBP"/>
    <property type="match status" value="1"/>
</dbReference>
<accession>A0A1Y1MBF2</accession>
<protein>
    <submittedName>
        <fullName evidence="2">Uncharacterized protein</fullName>
    </submittedName>
</protein>
<gene>
    <name evidence="3" type="ORF">PPYR_09173</name>
</gene>
<feature type="chain" id="PRO_5036312570" evidence="1">
    <location>
        <begin position="24"/>
        <end position="144"/>
    </location>
</feature>
<evidence type="ECO:0000313" key="2">
    <source>
        <dbReference type="EMBL" id="JAV81900.1"/>
    </source>
</evidence>
<reference evidence="3" key="3">
    <citation type="submission" date="2019-08" db="EMBL/GenBank/DDBJ databases">
        <authorList>
            <consortium name="Photinus pyralis genome working group"/>
            <person name="Fallon T.R."/>
            <person name="Sander Lower S.E."/>
            <person name="Weng J.-K."/>
        </authorList>
    </citation>
    <scope>NUCLEOTIDE SEQUENCE</scope>
    <source>
        <strain evidence="3">1611_PpyrPB1</strain>
        <tissue evidence="3">Whole body</tissue>
    </source>
</reference>
<dbReference type="Proteomes" id="UP000327044">
    <property type="component" value="Unassembled WGS sequence"/>
</dbReference>
<reference evidence="3 4" key="2">
    <citation type="journal article" date="2018" name="Elife">
        <title>Firefly genomes illuminate parallel origins of bioluminescence in beetles.</title>
        <authorList>
            <person name="Fallon T.R."/>
            <person name="Lower S.E."/>
            <person name="Chang C.H."/>
            <person name="Bessho-Uehara M."/>
            <person name="Martin G.J."/>
            <person name="Bewick A.J."/>
            <person name="Behringer M."/>
            <person name="Debat H.J."/>
            <person name="Wong I."/>
            <person name="Day J.C."/>
            <person name="Suvorov A."/>
            <person name="Silva C.J."/>
            <person name="Stanger-Hall K.F."/>
            <person name="Hall D.W."/>
            <person name="Schmitz R.J."/>
            <person name="Nelson D.R."/>
            <person name="Lewis S.M."/>
            <person name="Shigenobu S."/>
            <person name="Bybee S.M."/>
            <person name="Larracuente A.M."/>
            <person name="Oba Y."/>
            <person name="Weng J.K."/>
        </authorList>
    </citation>
    <scope>NUCLEOTIDE SEQUENCE [LARGE SCALE GENOMIC DNA]</scope>
    <source>
        <strain evidence="3">1611_PpyrPB1</strain>
        <tissue evidence="3">Whole body</tissue>
    </source>
</reference>